<keyword evidence="3" id="KW-1185">Reference proteome</keyword>
<keyword evidence="2" id="KW-0540">Nuclease</keyword>
<feature type="domain" description="HNH" evidence="1">
    <location>
        <begin position="18"/>
        <end position="53"/>
    </location>
</feature>
<dbReference type="InterPro" id="IPR002711">
    <property type="entry name" value="HNH"/>
</dbReference>
<sequence>MNEKECRRIVIERSEGYCERCGNGSMAVTMDHRKPRSQLGKWEPANISALCGHGTIGCHSWKEHNPRDAAELGFRVWSYQDPREVPVFRRGVWVVLDNEGGFTLA</sequence>
<organism evidence="2 3">
    <name type="scientific">Tsukamurella paurometabola</name>
    <name type="common">Corynebacterium paurometabolum</name>
    <dbReference type="NCBI Taxonomy" id="2061"/>
    <lineage>
        <taxon>Bacteria</taxon>
        <taxon>Bacillati</taxon>
        <taxon>Actinomycetota</taxon>
        <taxon>Actinomycetes</taxon>
        <taxon>Mycobacteriales</taxon>
        <taxon>Tsukamurellaceae</taxon>
        <taxon>Tsukamurella</taxon>
    </lineage>
</organism>
<dbReference type="GO" id="GO:0004519">
    <property type="term" value="F:endonuclease activity"/>
    <property type="evidence" value="ECO:0007669"/>
    <property type="project" value="UniProtKB-KW"/>
</dbReference>
<proteinExistence type="predicted"/>
<protein>
    <submittedName>
        <fullName evidence="2">HNH endonuclease</fullName>
    </submittedName>
</protein>
<gene>
    <name evidence="2" type="ORF">KFZ73_14480</name>
</gene>
<keyword evidence="2" id="KW-0378">Hydrolase</keyword>
<keyword evidence="2" id="KW-0255">Endonuclease</keyword>
<accession>A0ABS5NDT6</accession>
<dbReference type="EMBL" id="JAGXOE010000034">
    <property type="protein sequence ID" value="MBS4102440.1"/>
    <property type="molecule type" value="Genomic_DNA"/>
</dbReference>
<dbReference type="InterPro" id="IPR003615">
    <property type="entry name" value="HNH_nuc"/>
</dbReference>
<dbReference type="CDD" id="cd00085">
    <property type="entry name" value="HNHc"/>
    <property type="match status" value="1"/>
</dbReference>
<dbReference type="Proteomes" id="UP000676853">
    <property type="component" value="Unassembled WGS sequence"/>
</dbReference>
<dbReference type="Gene3D" id="1.10.30.50">
    <property type="match status" value="1"/>
</dbReference>
<evidence type="ECO:0000313" key="3">
    <source>
        <dbReference type="Proteomes" id="UP000676853"/>
    </source>
</evidence>
<dbReference type="Pfam" id="PF01844">
    <property type="entry name" value="HNH"/>
    <property type="match status" value="1"/>
</dbReference>
<evidence type="ECO:0000313" key="2">
    <source>
        <dbReference type="EMBL" id="MBS4102440.1"/>
    </source>
</evidence>
<comment type="caution">
    <text evidence="2">The sequence shown here is derived from an EMBL/GenBank/DDBJ whole genome shotgun (WGS) entry which is preliminary data.</text>
</comment>
<evidence type="ECO:0000259" key="1">
    <source>
        <dbReference type="Pfam" id="PF01844"/>
    </source>
</evidence>
<reference evidence="2 3" key="1">
    <citation type="submission" date="2021-04" db="EMBL/GenBank/DDBJ databases">
        <title>Whole genome sequence analysis of a thiophenic sulfur metabolizing bacteria.</title>
        <authorList>
            <person name="Akhtar N."/>
            <person name="Akram J."/>
            <person name="Aslam A."/>
        </authorList>
    </citation>
    <scope>NUCLEOTIDE SEQUENCE [LARGE SCALE GENOMIC DNA]</scope>
    <source>
        <strain evidence="2 3">3OW</strain>
    </source>
</reference>
<name>A0ABS5NDT6_TSUPA</name>